<sequence length="169" mass="19258">MIQIHICIFRGDEFRTAFKELKTLKACFPSVPFVALSGTLTSEQKKNLPKQLCLSNYTVIESSPDKPNLFLEKFDKGSSCDVEGEYEAVTHGICDRLFQEREKFPVTMLFLQVYYMSQVLMYLNSIFQPTSIDTALNSAICSGQNEYVIDRTVNAMNRSVRECSKPLNL</sequence>
<proteinExistence type="predicted"/>
<organism evidence="1 2">
    <name type="scientific">Dreissena polymorpha</name>
    <name type="common">Zebra mussel</name>
    <name type="synonym">Mytilus polymorpha</name>
    <dbReference type="NCBI Taxonomy" id="45954"/>
    <lineage>
        <taxon>Eukaryota</taxon>
        <taxon>Metazoa</taxon>
        <taxon>Spiralia</taxon>
        <taxon>Lophotrochozoa</taxon>
        <taxon>Mollusca</taxon>
        <taxon>Bivalvia</taxon>
        <taxon>Autobranchia</taxon>
        <taxon>Heteroconchia</taxon>
        <taxon>Euheterodonta</taxon>
        <taxon>Imparidentia</taxon>
        <taxon>Neoheterodontei</taxon>
        <taxon>Myida</taxon>
        <taxon>Dreissenoidea</taxon>
        <taxon>Dreissenidae</taxon>
        <taxon>Dreissena</taxon>
    </lineage>
</organism>
<name>A0A9D4GPR1_DREPO</name>
<reference evidence="1" key="2">
    <citation type="submission" date="2020-11" db="EMBL/GenBank/DDBJ databases">
        <authorList>
            <person name="McCartney M.A."/>
            <person name="Auch B."/>
            <person name="Kono T."/>
            <person name="Mallez S."/>
            <person name="Becker A."/>
            <person name="Gohl D.M."/>
            <person name="Silverstein K.A.T."/>
            <person name="Koren S."/>
            <person name="Bechman K.B."/>
            <person name="Herman A."/>
            <person name="Abrahante J.E."/>
            <person name="Garbe J."/>
        </authorList>
    </citation>
    <scope>NUCLEOTIDE SEQUENCE</scope>
    <source>
        <strain evidence="1">Duluth1</strain>
        <tissue evidence="1">Whole animal</tissue>
    </source>
</reference>
<gene>
    <name evidence="1" type="ORF">DPMN_121015</name>
</gene>
<keyword evidence="2" id="KW-1185">Reference proteome</keyword>
<dbReference type="AlphaFoldDB" id="A0A9D4GPR1"/>
<comment type="caution">
    <text evidence="1">The sequence shown here is derived from an EMBL/GenBank/DDBJ whole genome shotgun (WGS) entry which is preliminary data.</text>
</comment>
<accession>A0A9D4GPR1</accession>
<evidence type="ECO:0000313" key="1">
    <source>
        <dbReference type="EMBL" id="KAH3819281.1"/>
    </source>
</evidence>
<evidence type="ECO:0000313" key="2">
    <source>
        <dbReference type="Proteomes" id="UP000828390"/>
    </source>
</evidence>
<dbReference type="InterPro" id="IPR027417">
    <property type="entry name" value="P-loop_NTPase"/>
</dbReference>
<dbReference type="Gene3D" id="3.40.50.300">
    <property type="entry name" value="P-loop containing nucleotide triphosphate hydrolases"/>
    <property type="match status" value="1"/>
</dbReference>
<reference evidence="1" key="1">
    <citation type="journal article" date="2019" name="bioRxiv">
        <title>The Genome of the Zebra Mussel, Dreissena polymorpha: A Resource for Invasive Species Research.</title>
        <authorList>
            <person name="McCartney M.A."/>
            <person name="Auch B."/>
            <person name="Kono T."/>
            <person name="Mallez S."/>
            <person name="Zhang Y."/>
            <person name="Obille A."/>
            <person name="Becker A."/>
            <person name="Abrahante J.E."/>
            <person name="Garbe J."/>
            <person name="Badalamenti J.P."/>
            <person name="Herman A."/>
            <person name="Mangelson H."/>
            <person name="Liachko I."/>
            <person name="Sullivan S."/>
            <person name="Sone E.D."/>
            <person name="Koren S."/>
            <person name="Silverstein K.A.T."/>
            <person name="Beckman K.B."/>
            <person name="Gohl D.M."/>
        </authorList>
    </citation>
    <scope>NUCLEOTIDE SEQUENCE</scope>
    <source>
        <strain evidence="1">Duluth1</strain>
        <tissue evidence="1">Whole animal</tissue>
    </source>
</reference>
<dbReference type="EMBL" id="JAIWYP010000005">
    <property type="protein sequence ID" value="KAH3819281.1"/>
    <property type="molecule type" value="Genomic_DNA"/>
</dbReference>
<dbReference type="Proteomes" id="UP000828390">
    <property type="component" value="Unassembled WGS sequence"/>
</dbReference>
<protein>
    <submittedName>
        <fullName evidence="1">Uncharacterized protein</fullName>
    </submittedName>
</protein>